<dbReference type="Pfam" id="PF00252">
    <property type="entry name" value="Ribosomal_L16"/>
    <property type="match status" value="1"/>
</dbReference>
<sequence length="140" mass="16108">MLKPKKIKYNKQHRGRLKGQYHKKSLLKFGSYGLQAKESCWLTAKQIEALRRVITRVIKREGTLWFRIFPHKPISTRVPESRMGAGKGAITHWVATIKDGIILCEISDISPELAKKVLTLANHKLPIKTKIIRNKCIKKI</sequence>
<organism evidence="5">
    <name type="scientific">Pteridomonas sp. YPF1301</name>
    <dbReference type="NCBI Taxonomy" id="2766739"/>
    <lineage>
        <taxon>Eukaryota</taxon>
        <taxon>Sar</taxon>
        <taxon>Stramenopiles</taxon>
        <taxon>Ochrophyta</taxon>
        <taxon>Dictyochophyceae</taxon>
        <taxon>Pedinellales</taxon>
        <taxon>Pteridomonas</taxon>
    </lineage>
</organism>
<keyword evidence="3 4" id="KW-0687">Ribonucleoprotein</keyword>
<dbReference type="CDD" id="cd01433">
    <property type="entry name" value="Ribosomal_L16_L10e"/>
    <property type="match status" value="1"/>
</dbReference>
<dbReference type="AlphaFoldDB" id="A0A7G1MPQ2"/>
<protein>
    <submittedName>
        <fullName evidence="5">Ribosomal protein L16</fullName>
    </submittedName>
</protein>
<dbReference type="InterPro" id="IPR000114">
    <property type="entry name" value="Ribosomal_uL16_bact-type"/>
</dbReference>
<dbReference type="InterPro" id="IPR047873">
    <property type="entry name" value="Ribosomal_uL16"/>
</dbReference>
<dbReference type="GO" id="GO:0003735">
    <property type="term" value="F:structural constituent of ribosome"/>
    <property type="evidence" value="ECO:0007669"/>
    <property type="project" value="InterPro"/>
</dbReference>
<dbReference type="SUPFAM" id="SSF54686">
    <property type="entry name" value="Ribosomal protein L16p/L10e"/>
    <property type="match status" value="1"/>
</dbReference>
<comment type="similarity">
    <text evidence="1 4">Belongs to the universal ribosomal protein uL16 family.</text>
</comment>
<proteinExistence type="inferred from homology"/>
<reference evidence="5" key="1">
    <citation type="submission" date="2020-09" db="EMBL/GenBank/DDBJ databases">
        <title>Highly reduced plastid genomes of the non-photosynthetic dictyochophyceans Pteridomonas spp. (Ochrophyta, SAR).</title>
        <authorList>
            <person name="Kayama M."/>
            <person name="Kamikawa R."/>
        </authorList>
    </citation>
    <scope>NUCLEOTIDE SEQUENCE</scope>
    <source>
        <strain evidence="5">YPF1301</strain>
    </source>
</reference>
<evidence type="ECO:0000256" key="1">
    <source>
        <dbReference type="ARBA" id="ARBA00008931"/>
    </source>
</evidence>
<keyword evidence="2 4" id="KW-0689">Ribosomal protein</keyword>
<dbReference type="EMBL" id="LC580440">
    <property type="protein sequence ID" value="BCL05899.1"/>
    <property type="molecule type" value="Genomic_DNA"/>
</dbReference>
<dbReference type="GO" id="GO:0019843">
    <property type="term" value="F:rRNA binding"/>
    <property type="evidence" value="ECO:0007669"/>
    <property type="project" value="InterPro"/>
</dbReference>
<dbReference type="FunFam" id="3.90.1170.10:FF:000001">
    <property type="entry name" value="50S ribosomal protein L16"/>
    <property type="match status" value="1"/>
</dbReference>
<dbReference type="PANTHER" id="PTHR12220:SF13">
    <property type="entry name" value="LARGE RIBOSOMAL SUBUNIT PROTEIN UL16M"/>
    <property type="match status" value="1"/>
</dbReference>
<evidence type="ECO:0000256" key="3">
    <source>
        <dbReference type="ARBA" id="ARBA00023274"/>
    </source>
</evidence>
<dbReference type="PRINTS" id="PR00060">
    <property type="entry name" value="RIBOSOMALL16"/>
</dbReference>
<dbReference type="InterPro" id="IPR020798">
    <property type="entry name" value="Ribosomal_uL16_CS"/>
</dbReference>
<dbReference type="InterPro" id="IPR036920">
    <property type="entry name" value="Ribosomal_uL16_sf"/>
</dbReference>
<geneLocation type="plastid" evidence="5"/>
<dbReference type="PROSITE" id="PS00701">
    <property type="entry name" value="RIBOSOMAL_L16_2"/>
    <property type="match status" value="1"/>
</dbReference>
<dbReference type="Gene3D" id="3.90.1170.10">
    <property type="entry name" value="Ribosomal protein L10e/L16"/>
    <property type="match status" value="1"/>
</dbReference>
<dbReference type="GO" id="GO:0005762">
    <property type="term" value="C:mitochondrial large ribosomal subunit"/>
    <property type="evidence" value="ECO:0007669"/>
    <property type="project" value="TreeGrafter"/>
</dbReference>
<dbReference type="HAMAP" id="MF_01342">
    <property type="entry name" value="Ribosomal_uL16"/>
    <property type="match status" value="1"/>
</dbReference>
<dbReference type="PANTHER" id="PTHR12220">
    <property type="entry name" value="50S/60S RIBOSOMAL PROTEIN L16"/>
    <property type="match status" value="1"/>
</dbReference>
<gene>
    <name evidence="5" type="primary">rpl16</name>
</gene>
<keyword evidence="5" id="KW-0934">Plastid</keyword>
<name>A0A7G1MPQ2_9STRA</name>
<evidence type="ECO:0000313" key="5">
    <source>
        <dbReference type="EMBL" id="BCL05899.1"/>
    </source>
</evidence>
<evidence type="ECO:0000256" key="4">
    <source>
        <dbReference type="RuleBase" id="RU004413"/>
    </source>
</evidence>
<dbReference type="NCBIfam" id="TIGR01164">
    <property type="entry name" value="rplP_bact"/>
    <property type="match status" value="1"/>
</dbReference>
<accession>A0A7G1MPQ2</accession>
<dbReference type="InterPro" id="IPR016180">
    <property type="entry name" value="Ribosomal_uL16_dom"/>
</dbReference>
<evidence type="ECO:0000256" key="2">
    <source>
        <dbReference type="ARBA" id="ARBA00022980"/>
    </source>
</evidence>
<dbReference type="GO" id="GO:0032543">
    <property type="term" value="P:mitochondrial translation"/>
    <property type="evidence" value="ECO:0007669"/>
    <property type="project" value="TreeGrafter"/>
</dbReference>